<feature type="region of interest" description="Disordered" evidence="1">
    <location>
        <begin position="267"/>
        <end position="288"/>
    </location>
</feature>
<evidence type="ECO:0000313" key="3">
    <source>
        <dbReference type="Proteomes" id="UP000193144"/>
    </source>
</evidence>
<dbReference type="AlphaFoldDB" id="A0A1Y1ZFT9"/>
<dbReference type="OrthoDB" id="3799661at2759"/>
<name>A0A1Y1ZFT9_9PLEO</name>
<dbReference type="CDD" id="cd00303">
    <property type="entry name" value="retropepsin_like"/>
    <property type="match status" value="1"/>
</dbReference>
<organism evidence="2 3">
    <name type="scientific">Clohesyomyces aquaticus</name>
    <dbReference type="NCBI Taxonomy" id="1231657"/>
    <lineage>
        <taxon>Eukaryota</taxon>
        <taxon>Fungi</taxon>
        <taxon>Dikarya</taxon>
        <taxon>Ascomycota</taxon>
        <taxon>Pezizomycotina</taxon>
        <taxon>Dothideomycetes</taxon>
        <taxon>Pleosporomycetidae</taxon>
        <taxon>Pleosporales</taxon>
        <taxon>Lindgomycetaceae</taxon>
        <taxon>Clohesyomyces</taxon>
    </lineage>
</organism>
<accession>A0A1Y1ZFT9</accession>
<dbReference type="Proteomes" id="UP000193144">
    <property type="component" value="Unassembled WGS sequence"/>
</dbReference>
<feature type="compositionally biased region" description="Basic residues" evidence="1">
    <location>
        <begin position="279"/>
        <end position="288"/>
    </location>
</feature>
<dbReference type="InterPro" id="IPR021109">
    <property type="entry name" value="Peptidase_aspartic_dom_sf"/>
</dbReference>
<proteinExistence type="predicted"/>
<comment type="caution">
    <text evidence="2">The sequence shown here is derived from an EMBL/GenBank/DDBJ whole genome shotgun (WGS) entry which is preliminary data.</text>
</comment>
<keyword evidence="3" id="KW-1185">Reference proteome</keyword>
<gene>
    <name evidence="2" type="ORF">BCR34DRAFT_385554</name>
</gene>
<dbReference type="Gene3D" id="2.40.70.10">
    <property type="entry name" value="Acid Proteases"/>
    <property type="match status" value="1"/>
</dbReference>
<protein>
    <submittedName>
        <fullName evidence="2">Uncharacterized protein</fullName>
    </submittedName>
</protein>
<dbReference type="EMBL" id="MCFA01000092">
    <property type="protein sequence ID" value="ORY09024.1"/>
    <property type="molecule type" value="Genomic_DNA"/>
</dbReference>
<reference evidence="2 3" key="1">
    <citation type="submission" date="2016-07" db="EMBL/GenBank/DDBJ databases">
        <title>Pervasive Adenine N6-methylation of Active Genes in Fungi.</title>
        <authorList>
            <consortium name="DOE Joint Genome Institute"/>
            <person name="Mondo S.J."/>
            <person name="Dannebaum R.O."/>
            <person name="Kuo R.C."/>
            <person name="Labutti K."/>
            <person name="Haridas S."/>
            <person name="Kuo A."/>
            <person name="Salamov A."/>
            <person name="Ahrendt S.R."/>
            <person name="Lipzen A."/>
            <person name="Sullivan W."/>
            <person name="Andreopoulos W.B."/>
            <person name="Clum A."/>
            <person name="Lindquist E."/>
            <person name="Daum C."/>
            <person name="Ramamoorthy G.K."/>
            <person name="Gryganskyi A."/>
            <person name="Culley D."/>
            <person name="Magnuson J.K."/>
            <person name="James T.Y."/>
            <person name="O'Malley M.A."/>
            <person name="Stajich J.E."/>
            <person name="Spatafora J.W."/>
            <person name="Visel A."/>
            <person name="Grigoriev I.V."/>
        </authorList>
    </citation>
    <scope>NUCLEOTIDE SEQUENCE [LARGE SCALE GENOMIC DNA]</scope>
    <source>
        <strain evidence="2 3">CBS 115471</strain>
    </source>
</reference>
<feature type="region of interest" description="Disordered" evidence="1">
    <location>
        <begin position="15"/>
        <end position="51"/>
    </location>
</feature>
<sequence length="347" mass="38485">MSTLEVGDKERVNNGLLSVAFKPTPERSSSPASSARTRVSESPSEERIEPIKRRQTQAVEIEDISWVQCLKALWSRSGRKKLKQQILSGLRIEDVPEPPDKDFIKTECPYIVTVSVYPVDKASDPIEARCTLDTGCLQGNIISAKLAQRLGFVEYRPLSERESTGATLLTGNIHTAKGAVLVTWHHFTSTKFFHDMRFLVTESENVDLIIGTASIIKHNLIPPPNLGVGVGGATDLNVPSKPAREKLVGDVARLTTEEKNAQRSLNAAIKANSSDQNDKKKRLHKKQKEKRIAELKLAIYDANKLLEGKNKPEEMKAIKTQIATLQEELDAKEKKHSKPQGNKAAKL</sequence>
<feature type="compositionally biased region" description="Low complexity" evidence="1">
    <location>
        <begin position="26"/>
        <end position="42"/>
    </location>
</feature>
<evidence type="ECO:0000256" key="1">
    <source>
        <dbReference type="SAM" id="MobiDB-lite"/>
    </source>
</evidence>
<evidence type="ECO:0000313" key="2">
    <source>
        <dbReference type="EMBL" id="ORY09024.1"/>
    </source>
</evidence>